<keyword evidence="4" id="KW-0812">Transmembrane</keyword>
<evidence type="ECO:0000256" key="4">
    <source>
        <dbReference type="SAM" id="Phobius"/>
    </source>
</evidence>
<sequence>MFIYLCLIGFYFLCIIQSSMCDICSTCSCSLINGETQINCHGKNLRNNEMLNFDLLTLNSYRLNKLILSKNNIDNLPRNLLIKLKFLKSLDISENVIEKIYTTMFLDLNNLEDLDLSKNSLKTFDMSLLEVLPTLLTLNLSHNQIDSIEHIMNKGSTKIKVLNLSYNNIFNLSKQFSEVLPNVQYLDLSFNKIHFLEDCNLMYLKSLKVIRINNNFLTELNMQMLPKTLIEVYSGYNEITEILYSLPYIKVLNVEHNKISNIHANLTTNSLQQLNVCGNMLSNFPNILLENLKILNLCNNKLFYIPETISTKNFPLLSQLDISQNPIQNLIITSDLKLNSFIANDMSLLKSIDKDTFANLRPPIKQCINLTISNNRMLSFVHEDALKDMNICSLDLSNNQLTYVAQKLIIHKGTDGTNSINLQMNPFECNCTLQWLLNDLVPRLYSHQPELLDNLRCASPPELSNMRMVHWYGWEYEIFCTNKSYVSENLTMNVASVINNETVKVQGSSGMIVIMGLATTMLTILVIAGIIWKHRMFLKKRRINRIF</sequence>
<dbReference type="SUPFAM" id="SSF52047">
    <property type="entry name" value="RNI-like"/>
    <property type="match status" value="1"/>
</dbReference>
<comment type="caution">
    <text evidence="6">The sequence shown here is derived from an EMBL/GenBank/DDBJ whole genome shotgun (WGS) entry which is preliminary data.</text>
</comment>
<proteinExistence type="predicted"/>
<keyword evidence="1" id="KW-0433">Leucine-rich repeat</keyword>
<dbReference type="EMBL" id="CAXAJV020001284">
    <property type="protein sequence ID" value="CAL7935642.1"/>
    <property type="molecule type" value="Genomic_DNA"/>
</dbReference>
<dbReference type="SMART" id="SM00369">
    <property type="entry name" value="LRR_TYP"/>
    <property type="match status" value="9"/>
</dbReference>
<keyword evidence="2 5" id="KW-0732">Signal</keyword>
<dbReference type="Pfam" id="PF00560">
    <property type="entry name" value="LRR_1"/>
    <property type="match status" value="1"/>
</dbReference>
<feature type="transmembrane region" description="Helical" evidence="4">
    <location>
        <begin position="510"/>
        <end position="532"/>
    </location>
</feature>
<evidence type="ECO:0000256" key="5">
    <source>
        <dbReference type="SAM" id="SignalP"/>
    </source>
</evidence>
<dbReference type="Proteomes" id="UP001642520">
    <property type="component" value="Unassembled WGS sequence"/>
</dbReference>
<evidence type="ECO:0000256" key="1">
    <source>
        <dbReference type="ARBA" id="ARBA00022614"/>
    </source>
</evidence>
<evidence type="ECO:0000256" key="3">
    <source>
        <dbReference type="ARBA" id="ARBA00022737"/>
    </source>
</evidence>
<evidence type="ECO:0000313" key="7">
    <source>
        <dbReference type="Proteomes" id="UP001642520"/>
    </source>
</evidence>
<dbReference type="SUPFAM" id="SSF52058">
    <property type="entry name" value="L domain-like"/>
    <property type="match status" value="1"/>
</dbReference>
<dbReference type="PROSITE" id="PS51450">
    <property type="entry name" value="LRR"/>
    <property type="match status" value="2"/>
</dbReference>
<dbReference type="PANTHER" id="PTHR24373">
    <property type="entry name" value="SLIT RELATED LEUCINE-RICH REPEAT NEURONAL PROTEIN"/>
    <property type="match status" value="1"/>
</dbReference>
<keyword evidence="3" id="KW-0677">Repeat</keyword>
<dbReference type="Gene3D" id="3.80.10.10">
    <property type="entry name" value="Ribonuclease Inhibitor"/>
    <property type="match status" value="3"/>
</dbReference>
<keyword evidence="7" id="KW-1185">Reference proteome</keyword>
<dbReference type="InterPro" id="IPR001611">
    <property type="entry name" value="Leu-rich_rpt"/>
</dbReference>
<gene>
    <name evidence="6" type="ORF">XYLVIOL_LOCUS1725</name>
</gene>
<evidence type="ECO:0000313" key="6">
    <source>
        <dbReference type="EMBL" id="CAL7935642.1"/>
    </source>
</evidence>
<name>A0ABP1N5C5_XYLVO</name>
<feature type="signal peptide" evidence="5">
    <location>
        <begin position="1"/>
        <end position="21"/>
    </location>
</feature>
<feature type="chain" id="PRO_5046299052" evidence="5">
    <location>
        <begin position="22"/>
        <end position="547"/>
    </location>
</feature>
<dbReference type="InterPro" id="IPR003591">
    <property type="entry name" value="Leu-rich_rpt_typical-subtyp"/>
</dbReference>
<keyword evidence="4" id="KW-1133">Transmembrane helix</keyword>
<keyword evidence="4" id="KW-0472">Membrane</keyword>
<dbReference type="Pfam" id="PF13855">
    <property type="entry name" value="LRR_8"/>
    <property type="match status" value="2"/>
</dbReference>
<reference evidence="6 7" key="1">
    <citation type="submission" date="2024-08" db="EMBL/GenBank/DDBJ databases">
        <authorList>
            <person name="Will J Nash"/>
            <person name="Angela Man"/>
            <person name="Seanna McTaggart"/>
            <person name="Kendall Baker"/>
            <person name="Tom Barker"/>
            <person name="Leah Catchpole"/>
            <person name="Alex Durrant"/>
            <person name="Karim Gharbi"/>
            <person name="Naomi Irish"/>
            <person name="Gemy Kaithakottil"/>
            <person name="Debby Ku"/>
            <person name="Aaliyah Providence"/>
            <person name="Felix Shaw"/>
            <person name="David Swarbreck"/>
            <person name="Chris Watkins"/>
            <person name="Ann M. McCartney"/>
            <person name="Giulio Formenti"/>
            <person name="Alice Mouton"/>
            <person name="Noel Vella"/>
            <person name="Bjorn M von Reumont"/>
            <person name="Adriana Vella"/>
            <person name="Wilfried Haerty"/>
        </authorList>
    </citation>
    <scope>NUCLEOTIDE SEQUENCE [LARGE SCALE GENOMIC DNA]</scope>
</reference>
<protein>
    <submittedName>
        <fullName evidence="6">Uncharacterized protein</fullName>
    </submittedName>
</protein>
<dbReference type="PANTHER" id="PTHR24373:SF275">
    <property type="entry name" value="TIR DOMAIN-CONTAINING PROTEIN"/>
    <property type="match status" value="1"/>
</dbReference>
<organism evidence="6 7">
    <name type="scientific">Xylocopa violacea</name>
    <name type="common">Violet carpenter bee</name>
    <name type="synonym">Apis violacea</name>
    <dbReference type="NCBI Taxonomy" id="135666"/>
    <lineage>
        <taxon>Eukaryota</taxon>
        <taxon>Metazoa</taxon>
        <taxon>Ecdysozoa</taxon>
        <taxon>Arthropoda</taxon>
        <taxon>Hexapoda</taxon>
        <taxon>Insecta</taxon>
        <taxon>Pterygota</taxon>
        <taxon>Neoptera</taxon>
        <taxon>Endopterygota</taxon>
        <taxon>Hymenoptera</taxon>
        <taxon>Apocrita</taxon>
        <taxon>Aculeata</taxon>
        <taxon>Apoidea</taxon>
        <taxon>Anthophila</taxon>
        <taxon>Apidae</taxon>
        <taxon>Xylocopa</taxon>
        <taxon>Xylocopa</taxon>
    </lineage>
</organism>
<accession>A0ABP1N5C5</accession>
<dbReference type="InterPro" id="IPR050328">
    <property type="entry name" value="Dev_Immune_Receptor"/>
</dbReference>
<dbReference type="InterPro" id="IPR032675">
    <property type="entry name" value="LRR_dom_sf"/>
</dbReference>
<evidence type="ECO:0000256" key="2">
    <source>
        <dbReference type="ARBA" id="ARBA00022729"/>
    </source>
</evidence>